<proteinExistence type="inferred from homology"/>
<evidence type="ECO:0000256" key="3">
    <source>
        <dbReference type="SAM" id="SignalP"/>
    </source>
</evidence>
<gene>
    <name evidence="4" type="ORF">SAMN05421819_3875</name>
</gene>
<dbReference type="PANTHER" id="PTHR30344">
    <property type="entry name" value="6-PHOSPHOGLUCONOLACTONASE-RELATED"/>
    <property type="match status" value="1"/>
</dbReference>
<feature type="signal peptide" evidence="3">
    <location>
        <begin position="1"/>
        <end position="25"/>
    </location>
</feature>
<dbReference type="Gene3D" id="2.130.10.10">
    <property type="entry name" value="YVTN repeat-like/Quinoprotein amine dehydrogenase"/>
    <property type="match status" value="2"/>
</dbReference>
<evidence type="ECO:0000313" key="4">
    <source>
        <dbReference type="EMBL" id="SEG62177.1"/>
    </source>
</evidence>
<evidence type="ECO:0000256" key="1">
    <source>
        <dbReference type="ARBA" id="ARBA00005564"/>
    </source>
</evidence>
<dbReference type="InterPro" id="IPR050282">
    <property type="entry name" value="Cycloisomerase_2"/>
</dbReference>
<keyword evidence="4" id="KW-0413">Isomerase</keyword>
<dbReference type="RefSeq" id="WP_103934718.1">
    <property type="nucleotide sequence ID" value="NZ_FNVA01000007.1"/>
</dbReference>
<dbReference type="SUPFAM" id="SSF75011">
    <property type="entry name" value="3-carboxy-cis,cis-mucoante lactonizing enzyme"/>
    <property type="match status" value="1"/>
</dbReference>
<dbReference type="AlphaFoldDB" id="A0A1H6BP44"/>
<dbReference type="EMBL" id="FNVA01000007">
    <property type="protein sequence ID" value="SEG62177.1"/>
    <property type="molecule type" value="Genomic_DNA"/>
</dbReference>
<dbReference type="GO" id="GO:0006006">
    <property type="term" value="P:glucose metabolic process"/>
    <property type="evidence" value="ECO:0007669"/>
    <property type="project" value="UniProtKB-KW"/>
</dbReference>
<dbReference type="Pfam" id="PF10282">
    <property type="entry name" value="Lactonase"/>
    <property type="match status" value="2"/>
</dbReference>
<keyword evidence="3" id="KW-0732">Signal</keyword>
<evidence type="ECO:0000313" key="5">
    <source>
        <dbReference type="Proteomes" id="UP000236728"/>
    </source>
</evidence>
<keyword evidence="2" id="KW-0313">Glucose metabolism</keyword>
<dbReference type="GO" id="GO:0017057">
    <property type="term" value="F:6-phosphogluconolactonase activity"/>
    <property type="evidence" value="ECO:0007669"/>
    <property type="project" value="TreeGrafter"/>
</dbReference>
<reference evidence="4 5" key="1">
    <citation type="submission" date="2016-10" db="EMBL/GenBank/DDBJ databases">
        <authorList>
            <person name="de Groot N.N."/>
        </authorList>
    </citation>
    <scope>NUCLEOTIDE SEQUENCE [LARGE SCALE GENOMIC DNA]</scope>
    <source>
        <strain evidence="4 5">DSM 22489</strain>
    </source>
</reference>
<name>A0A1H6BP44_9BACT</name>
<accession>A0A1H6BP44</accession>
<dbReference type="SUPFAM" id="SSF63829">
    <property type="entry name" value="Calcium-dependent phosphotriesterase"/>
    <property type="match status" value="1"/>
</dbReference>
<feature type="chain" id="PRO_5009293982" evidence="3">
    <location>
        <begin position="26"/>
        <end position="422"/>
    </location>
</feature>
<dbReference type="PANTHER" id="PTHR30344:SF1">
    <property type="entry name" value="6-PHOSPHOGLUCONOLACTONASE"/>
    <property type="match status" value="1"/>
</dbReference>
<dbReference type="Proteomes" id="UP000236728">
    <property type="component" value="Unassembled WGS sequence"/>
</dbReference>
<protein>
    <submittedName>
        <fullName evidence="4">6-phosphogluconolactonase, cycloisomerase 2 family</fullName>
    </submittedName>
</protein>
<organism evidence="4 5">
    <name type="scientific">Bryocella elongata</name>
    <dbReference type="NCBI Taxonomy" id="863522"/>
    <lineage>
        <taxon>Bacteria</taxon>
        <taxon>Pseudomonadati</taxon>
        <taxon>Acidobacteriota</taxon>
        <taxon>Terriglobia</taxon>
        <taxon>Terriglobales</taxon>
        <taxon>Acidobacteriaceae</taxon>
        <taxon>Bryocella</taxon>
    </lineage>
</organism>
<dbReference type="OrthoDB" id="105446at2"/>
<dbReference type="InterPro" id="IPR019405">
    <property type="entry name" value="Lactonase_7-beta_prop"/>
</dbReference>
<dbReference type="InterPro" id="IPR015943">
    <property type="entry name" value="WD40/YVTN_repeat-like_dom_sf"/>
</dbReference>
<comment type="similarity">
    <text evidence="1">Belongs to the cycloisomerase 2 family.</text>
</comment>
<evidence type="ECO:0000256" key="2">
    <source>
        <dbReference type="ARBA" id="ARBA00022526"/>
    </source>
</evidence>
<dbReference type="PROSITE" id="PS51257">
    <property type="entry name" value="PROKAR_LIPOPROTEIN"/>
    <property type="match status" value="1"/>
</dbReference>
<sequence>MMFHKMVRPTLAAAAALAVSLGFTACSRDYVAAYVYAPSNTTGSISAYGVDYQSGVLTQINGSPFPSQLTNPVTLVTHPNNKFLYLIGGTQNAEVEEFAIGTDGKLYGSNTYNITGTYPTAAAVDTTGKFLYVTYQYQKAYTPVSTGPGGLTIFPINSDGSLGTAVNMNLGMYPAAVAVSAITCAPNAALGSTNPACTGTYGSGHQNVFVYVVDQGDQTVVAFTQNVATGALTVAGSSTCAATTPSTCTGYAAGVTPSAIGVDPTGRFVYVTDKTSNEVIGYSSALTSNGALTPLTSSPYTTGSYPVGLTIDPRGDYLYTANYNGGSVSGFSINSSNGSLGTIASTSGFTTKTGPTCVTIEPALGIYLYTSNYLDGSISGGQLSANTGQLSGVVDSPFPTSTQPVCIASVANGSHASSLVNP</sequence>
<keyword evidence="5" id="KW-1185">Reference proteome</keyword>
<dbReference type="GO" id="GO:0016853">
    <property type="term" value="F:isomerase activity"/>
    <property type="evidence" value="ECO:0007669"/>
    <property type="project" value="UniProtKB-KW"/>
</dbReference>
<keyword evidence="2" id="KW-0119">Carbohydrate metabolism</keyword>